<dbReference type="PATRIC" id="fig|1068978.7.peg.1409"/>
<reference evidence="3 4" key="1">
    <citation type="submission" date="2014-07" db="EMBL/GenBank/DDBJ databases">
        <title>Whole Genome Sequence of the Amycolatopsis methanolica 239.</title>
        <authorList>
            <person name="Tang B."/>
        </authorList>
    </citation>
    <scope>NUCLEOTIDE SEQUENCE [LARGE SCALE GENOMIC DNA]</scope>
    <source>
        <strain evidence="3 4">239</strain>
    </source>
</reference>
<dbReference type="KEGG" id="amq:AMETH_1334"/>
<dbReference type="PANTHER" id="PTHR36933">
    <property type="entry name" value="SLL0788 PROTEIN"/>
    <property type="match status" value="1"/>
</dbReference>
<dbReference type="eggNOG" id="COG3544">
    <property type="taxonomic scope" value="Bacteria"/>
</dbReference>
<organism evidence="3 4">
    <name type="scientific">Amycolatopsis methanolica 239</name>
    <dbReference type="NCBI Taxonomy" id="1068978"/>
    <lineage>
        <taxon>Bacteria</taxon>
        <taxon>Bacillati</taxon>
        <taxon>Actinomycetota</taxon>
        <taxon>Actinomycetes</taxon>
        <taxon>Pseudonocardiales</taxon>
        <taxon>Pseudonocardiaceae</taxon>
        <taxon>Amycolatopsis</taxon>
        <taxon>Amycolatopsis methanolica group</taxon>
    </lineage>
</organism>
<name>A0A076MR64_AMYME</name>
<dbReference type="STRING" id="1068978.AMETH_1334"/>
<keyword evidence="1" id="KW-1133">Transmembrane helix</keyword>
<proteinExistence type="predicted"/>
<gene>
    <name evidence="3" type="ORF">AMETH_1334</name>
</gene>
<dbReference type="HOGENOM" id="CLU_074343_0_0_11"/>
<dbReference type="Proteomes" id="UP000062973">
    <property type="component" value="Chromosome"/>
</dbReference>
<feature type="transmembrane region" description="Helical" evidence="1">
    <location>
        <begin position="18"/>
        <end position="38"/>
    </location>
</feature>
<evidence type="ECO:0000313" key="4">
    <source>
        <dbReference type="Proteomes" id="UP000062973"/>
    </source>
</evidence>
<evidence type="ECO:0000259" key="2">
    <source>
        <dbReference type="Pfam" id="PF03713"/>
    </source>
</evidence>
<evidence type="ECO:0000313" key="3">
    <source>
        <dbReference type="EMBL" id="AIJ21426.1"/>
    </source>
</evidence>
<dbReference type="InterPro" id="IPR012347">
    <property type="entry name" value="Ferritin-like"/>
</dbReference>
<evidence type="ECO:0000256" key="1">
    <source>
        <dbReference type="SAM" id="Phobius"/>
    </source>
</evidence>
<keyword evidence="1" id="KW-0472">Membrane</keyword>
<dbReference type="PANTHER" id="PTHR36933:SF1">
    <property type="entry name" value="SLL0788 PROTEIN"/>
    <property type="match status" value="1"/>
</dbReference>
<dbReference type="Pfam" id="PF03713">
    <property type="entry name" value="DUF305"/>
    <property type="match status" value="1"/>
</dbReference>
<sequence length="235" mass="25082">MADEEDAPVADRPGPRPVVIGATVVVVLLVGAVLGMFLTSLARGPETSATPAEGSVEVGFAQDMSVHHLQAVTMAGWERDHTSDPQLKQLAFDIESTQREQVGRMKGWLMLWGQPEQATGEYMTWMTADAGHDHMAMAPTSSAGASAGAPMPGMATNAELAKLRSLSGAELDVYFLQLMLRHHQGGTEMAQYAHDHTSVSAVKALTQSILTSQGAEMTVMRNMLTARGAQPLPFP</sequence>
<keyword evidence="4" id="KW-1185">Reference proteome</keyword>
<dbReference type="AlphaFoldDB" id="A0A076MR64"/>
<feature type="domain" description="DUF305" evidence="2">
    <location>
        <begin position="57"/>
        <end position="224"/>
    </location>
</feature>
<keyword evidence="1" id="KW-0812">Transmembrane</keyword>
<dbReference type="OrthoDB" id="26872at2"/>
<accession>A0A076MR64</accession>
<dbReference type="Gene3D" id="1.20.1260.10">
    <property type="match status" value="1"/>
</dbReference>
<dbReference type="RefSeq" id="WP_017987287.1">
    <property type="nucleotide sequence ID" value="NZ_AQUL01000001.1"/>
</dbReference>
<protein>
    <recommendedName>
        <fullName evidence="2">DUF305 domain-containing protein</fullName>
    </recommendedName>
</protein>
<dbReference type="EMBL" id="CP009110">
    <property type="protein sequence ID" value="AIJ21426.1"/>
    <property type="molecule type" value="Genomic_DNA"/>
</dbReference>
<dbReference type="InterPro" id="IPR005183">
    <property type="entry name" value="DUF305_CopM-like"/>
</dbReference>